<organism evidence="2 3">
    <name type="scientific">Blastopirellula marina</name>
    <dbReference type="NCBI Taxonomy" id="124"/>
    <lineage>
        <taxon>Bacteria</taxon>
        <taxon>Pseudomonadati</taxon>
        <taxon>Planctomycetota</taxon>
        <taxon>Planctomycetia</taxon>
        <taxon>Pirellulales</taxon>
        <taxon>Pirellulaceae</taxon>
        <taxon>Blastopirellula</taxon>
    </lineage>
</organism>
<evidence type="ECO:0000313" key="2">
    <source>
        <dbReference type="EMBL" id="PQO42557.1"/>
    </source>
</evidence>
<evidence type="ECO:0000256" key="1">
    <source>
        <dbReference type="SAM" id="MobiDB-lite"/>
    </source>
</evidence>
<dbReference type="OrthoDB" id="285633at2"/>
<reference evidence="2 3" key="1">
    <citation type="submission" date="2018-02" db="EMBL/GenBank/DDBJ databases">
        <title>Comparative genomes isolates from brazilian mangrove.</title>
        <authorList>
            <person name="Araujo J.E."/>
            <person name="Taketani R.G."/>
            <person name="Silva M.C.P."/>
            <person name="Loureco M.V."/>
            <person name="Andreote F.D."/>
        </authorList>
    </citation>
    <scope>NUCLEOTIDE SEQUENCE [LARGE SCALE GENOMIC DNA]</scope>
    <source>
        <strain evidence="2 3">NAP PRIS-MGV</strain>
    </source>
</reference>
<accession>A0A2S8GDL9</accession>
<evidence type="ECO:0000313" key="3">
    <source>
        <dbReference type="Proteomes" id="UP000239388"/>
    </source>
</evidence>
<proteinExistence type="predicted"/>
<dbReference type="EMBL" id="PUIB01000003">
    <property type="protein sequence ID" value="PQO42557.1"/>
    <property type="molecule type" value="Genomic_DNA"/>
</dbReference>
<protein>
    <submittedName>
        <fullName evidence="2">Uncharacterized protein</fullName>
    </submittedName>
</protein>
<gene>
    <name evidence="2" type="ORF">C5Y98_01585</name>
</gene>
<dbReference type="Proteomes" id="UP000239388">
    <property type="component" value="Unassembled WGS sequence"/>
</dbReference>
<sequence>MGKVEGTVTYKGKPIENGAIIFEVPGNRSAYGKIQDGQIVDVTTSEFGDGVPVGEAKVAINASEPASQSAANPSMSANAPGGPSGMDLGKSLLPKHYANPATSDLTVTIEQGENTVTFDLD</sequence>
<dbReference type="AlphaFoldDB" id="A0A2S8GDL9"/>
<feature type="region of interest" description="Disordered" evidence="1">
    <location>
        <begin position="63"/>
        <end position="95"/>
    </location>
</feature>
<dbReference type="RefSeq" id="WP_105350966.1">
    <property type="nucleotide sequence ID" value="NZ_PUIB01000003.1"/>
</dbReference>
<feature type="compositionally biased region" description="Low complexity" evidence="1">
    <location>
        <begin position="65"/>
        <end position="80"/>
    </location>
</feature>
<name>A0A2S8GDL9_9BACT</name>
<comment type="caution">
    <text evidence="2">The sequence shown here is derived from an EMBL/GenBank/DDBJ whole genome shotgun (WGS) entry which is preliminary data.</text>
</comment>